<dbReference type="GO" id="GO:0004722">
    <property type="term" value="F:protein serine/threonine phosphatase activity"/>
    <property type="evidence" value="ECO:0007669"/>
    <property type="project" value="UniProtKB-EC"/>
</dbReference>
<comment type="caution">
    <text evidence="3">The sequence shown here is derived from an EMBL/GenBank/DDBJ whole genome shotgun (WGS) entry which is preliminary data.</text>
</comment>
<dbReference type="Proteomes" id="UP001597045">
    <property type="component" value="Unassembled WGS sequence"/>
</dbReference>
<organism evidence="3 4">
    <name type="scientific">Kibdelosporangium lantanae</name>
    <dbReference type="NCBI Taxonomy" id="1497396"/>
    <lineage>
        <taxon>Bacteria</taxon>
        <taxon>Bacillati</taxon>
        <taxon>Actinomycetota</taxon>
        <taxon>Actinomycetes</taxon>
        <taxon>Pseudonocardiales</taxon>
        <taxon>Pseudonocardiaceae</taxon>
        <taxon>Kibdelosporangium</taxon>
    </lineage>
</organism>
<name>A0ABW3M4C7_9PSEU</name>
<gene>
    <name evidence="3" type="ORF">ACFQ1S_07730</name>
</gene>
<evidence type="ECO:0000259" key="2">
    <source>
        <dbReference type="Pfam" id="PF07228"/>
    </source>
</evidence>
<dbReference type="EMBL" id="JBHTIS010000313">
    <property type="protein sequence ID" value="MFD1045482.1"/>
    <property type="molecule type" value="Genomic_DNA"/>
</dbReference>
<dbReference type="Gene3D" id="3.60.40.10">
    <property type="entry name" value="PPM-type phosphatase domain"/>
    <property type="match status" value="1"/>
</dbReference>
<keyword evidence="1 3" id="KW-0378">Hydrolase</keyword>
<dbReference type="InterPro" id="IPR052016">
    <property type="entry name" value="Bact_Sigma-Reg"/>
</dbReference>
<evidence type="ECO:0000313" key="3">
    <source>
        <dbReference type="EMBL" id="MFD1045482.1"/>
    </source>
</evidence>
<evidence type="ECO:0000256" key="1">
    <source>
        <dbReference type="ARBA" id="ARBA00022801"/>
    </source>
</evidence>
<reference evidence="4" key="1">
    <citation type="journal article" date="2019" name="Int. J. Syst. Evol. Microbiol.">
        <title>The Global Catalogue of Microorganisms (GCM) 10K type strain sequencing project: providing services to taxonomists for standard genome sequencing and annotation.</title>
        <authorList>
            <consortium name="The Broad Institute Genomics Platform"/>
            <consortium name="The Broad Institute Genome Sequencing Center for Infectious Disease"/>
            <person name="Wu L."/>
            <person name="Ma J."/>
        </authorList>
    </citation>
    <scope>NUCLEOTIDE SEQUENCE [LARGE SCALE GENOMIC DNA]</scope>
    <source>
        <strain evidence="4">JCM 31486</strain>
    </source>
</reference>
<dbReference type="PANTHER" id="PTHR43156">
    <property type="entry name" value="STAGE II SPORULATION PROTEIN E-RELATED"/>
    <property type="match status" value="1"/>
</dbReference>
<sequence length="109" mass="12202">WARAGHPPPILVRDGKAELLPVLRGTMLGVVAEAEYVEDQVVLQSEDMLLLYTDGLVERKDRPIDDALDELLRLIETATGPLEQQLDYLLRYNNANTDDDTCAVAIRLN</sequence>
<keyword evidence="4" id="KW-1185">Reference proteome</keyword>
<dbReference type="EC" id="3.1.3.16" evidence="3"/>
<dbReference type="InterPro" id="IPR001932">
    <property type="entry name" value="PPM-type_phosphatase-like_dom"/>
</dbReference>
<feature type="non-terminal residue" evidence="3">
    <location>
        <position position="1"/>
    </location>
</feature>
<feature type="domain" description="PPM-type phosphatase" evidence="2">
    <location>
        <begin position="1"/>
        <end position="108"/>
    </location>
</feature>
<proteinExistence type="predicted"/>
<dbReference type="InterPro" id="IPR036457">
    <property type="entry name" value="PPM-type-like_dom_sf"/>
</dbReference>
<dbReference type="Pfam" id="PF07228">
    <property type="entry name" value="SpoIIE"/>
    <property type="match status" value="1"/>
</dbReference>
<evidence type="ECO:0000313" key="4">
    <source>
        <dbReference type="Proteomes" id="UP001597045"/>
    </source>
</evidence>
<dbReference type="PANTHER" id="PTHR43156:SF2">
    <property type="entry name" value="STAGE II SPORULATION PROTEIN E"/>
    <property type="match status" value="1"/>
</dbReference>
<dbReference type="SUPFAM" id="SSF81606">
    <property type="entry name" value="PP2C-like"/>
    <property type="match status" value="1"/>
</dbReference>
<accession>A0ABW3M4C7</accession>
<protein>
    <submittedName>
        <fullName evidence="3">PP2C family protein-serine/threonine phosphatase</fullName>
        <ecNumber evidence="3">3.1.3.16</ecNumber>
    </submittedName>
</protein>